<dbReference type="Proteomes" id="UP001556692">
    <property type="component" value="Unassembled WGS sequence"/>
</dbReference>
<evidence type="ECO:0000313" key="5">
    <source>
        <dbReference type="EMBL" id="MEX0409328.1"/>
    </source>
</evidence>
<name>A0ABV3ST23_9HYPH</name>
<dbReference type="InterPro" id="IPR015330">
    <property type="entry name" value="DNA_primase/pol_bifunc_N"/>
</dbReference>
<dbReference type="InterPro" id="IPR006500">
    <property type="entry name" value="Helicase_put_C_phage/plasmid"/>
</dbReference>
<dbReference type="EMBL" id="JBDPGJ010000008">
    <property type="protein sequence ID" value="MEX0409328.1"/>
    <property type="molecule type" value="Genomic_DNA"/>
</dbReference>
<evidence type="ECO:0000256" key="1">
    <source>
        <dbReference type="ARBA" id="ARBA00022741"/>
    </source>
</evidence>
<dbReference type="SMART" id="SM00943">
    <property type="entry name" value="Prim-Pol"/>
    <property type="match status" value="1"/>
</dbReference>
<keyword evidence="3" id="KW-0067">ATP-binding</keyword>
<dbReference type="Pfam" id="PF08706">
    <property type="entry name" value="D5_N"/>
    <property type="match status" value="1"/>
</dbReference>
<keyword evidence="1" id="KW-0547">Nucleotide-binding</keyword>
<proteinExistence type="predicted"/>
<dbReference type="InterPro" id="IPR014820">
    <property type="entry name" value="PriCT_1"/>
</dbReference>
<accession>A0ABV3ST23</accession>
<keyword evidence="2" id="KW-0378">Hydrolase</keyword>
<dbReference type="PANTHER" id="PTHR35372">
    <property type="entry name" value="ATP BINDING PROTEIN-RELATED"/>
    <property type="match status" value="1"/>
</dbReference>
<dbReference type="PROSITE" id="PS51206">
    <property type="entry name" value="SF3_HELICASE_1"/>
    <property type="match status" value="1"/>
</dbReference>
<gene>
    <name evidence="5" type="ORF">ABGN05_27170</name>
</gene>
<dbReference type="NCBIfam" id="TIGR01613">
    <property type="entry name" value="primase_Cterm"/>
    <property type="match status" value="1"/>
</dbReference>
<protein>
    <submittedName>
        <fullName evidence="5">Phage/plasmid primase, P4 family</fullName>
    </submittedName>
</protein>
<dbReference type="SMART" id="SM00942">
    <property type="entry name" value="PriCT_1"/>
    <property type="match status" value="1"/>
</dbReference>
<dbReference type="InterPro" id="IPR014818">
    <property type="entry name" value="Phage/plasmid_primase_P4_C"/>
</dbReference>
<feature type="domain" description="SF3 helicase" evidence="4">
    <location>
        <begin position="407"/>
        <end position="567"/>
    </location>
</feature>
<dbReference type="SUPFAM" id="SSF52540">
    <property type="entry name" value="P-loop containing nucleoside triphosphate hydrolases"/>
    <property type="match status" value="1"/>
</dbReference>
<dbReference type="InterPro" id="IPR014015">
    <property type="entry name" value="Helicase_SF3_DNA-vir"/>
</dbReference>
<keyword evidence="6" id="KW-1185">Reference proteome</keyword>
<dbReference type="Pfam" id="PF08708">
    <property type="entry name" value="PriCT_1"/>
    <property type="match status" value="1"/>
</dbReference>
<sequence>MLQFALQLAEINSFGVFPVTSPLMGGPDAGKKPLIRGWQKAATTDPDQIRQLFCQRPDANIGIATGSYFGIFVLDVDVKNDGLKSLKQLREEIDLPETLTARTGSGGYHFYFRYPPGMQLRNSAGRLGSGLDIRGDGGLVVAPPSLHKCGERYEWENSLPVVEAPELVARLMTKPSRVAKTSIIQPGNRNSSLTSIAGRLRRNGADVGRMNDELQALNGQLEDPLPTDEVESIAQSVSRYQPAWDLTEQGVANIFAEGCRDRFRYSPSHGWLGFNDKVWEQDQEGLKVQETVKLLLDKLQDRFDTDLTLSAEMRTEYSRKVNGLRRSAPIGNIAKLARSTPSIVDTSEWSDHAHLLNFQNGTLDLRTMKLREHDPADRLRVVLPYDYDPAAEAPLFSKVLGDALDEDCAGFLLRLYGYSLSGAGGEQVLAILVGPGKNGKSTIAEAIRHALGGYARTANPETFMRQQNQSAINNDVADLNGARLVTTSELSADQKLDAALVKRMTGGERMKARFLHKEYFEFDFNALIVMVSNFAPLFDGSDTGIARRLQFVPFENVVPDDAVDKHLESKLRNEAPGIMNLLLRGYQEYRAQGLNVPSDVRRKTDEMVEDRNLVLRFVRDCCELADEANVAARSLFGAFEEWLFLERAGRMSERAFKAAIERTCGLCQKRVSAGQQWVGIRLKAA</sequence>
<dbReference type="InterPro" id="IPR051620">
    <property type="entry name" value="ORF904-like_C"/>
</dbReference>
<dbReference type="InterPro" id="IPR027417">
    <property type="entry name" value="P-loop_NTPase"/>
</dbReference>
<dbReference type="Gene3D" id="3.40.50.300">
    <property type="entry name" value="P-loop containing nucleotide triphosphate hydrolases"/>
    <property type="match status" value="1"/>
</dbReference>
<dbReference type="InterPro" id="IPR045455">
    <property type="entry name" value="NrS-1_pol-like_helicase"/>
</dbReference>
<dbReference type="Pfam" id="PF19263">
    <property type="entry name" value="DUF5906"/>
    <property type="match status" value="1"/>
</dbReference>
<evidence type="ECO:0000256" key="2">
    <source>
        <dbReference type="ARBA" id="ARBA00022801"/>
    </source>
</evidence>
<dbReference type="RefSeq" id="WP_367957179.1">
    <property type="nucleotide sequence ID" value="NZ_JBDPGJ010000008.1"/>
</dbReference>
<comment type="caution">
    <text evidence="5">The sequence shown here is derived from an EMBL/GenBank/DDBJ whole genome shotgun (WGS) entry which is preliminary data.</text>
</comment>
<dbReference type="SUPFAM" id="SSF56747">
    <property type="entry name" value="Prim-pol domain"/>
    <property type="match status" value="1"/>
</dbReference>
<dbReference type="PANTHER" id="PTHR35372:SF2">
    <property type="entry name" value="SF3 HELICASE DOMAIN-CONTAINING PROTEIN"/>
    <property type="match status" value="1"/>
</dbReference>
<dbReference type="SMART" id="SM00885">
    <property type="entry name" value="D5_N"/>
    <property type="match status" value="1"/>
</dbReference>
<dbReference type="Pfam" id="PF09250">
    <property type="entry name" value="Prim-Pol"/>
    <property type="match status" value="1"/>
</dbReference>
<evidence type="ECO:0000259" key="4">
    <source>
        <dbReference type="PROSITE" id="PS51206"/>
    </source>
</evidence>
<evidence type="ECO:0000256" key="3">
    <source>
        <dbReference type="ARBA" id="ARBA00022840"/>
    </source>
</evidence>
<evidence type="ECO:0000313" key="6">
    <source>
        <dbReference type="Proteomes" id="UP001556692"/>
    </source>
</evidence>
<organism evidence="5 6">
    <name type="scientific">Aquibium pacificus</name>
    <dbReference type="NCBI Taxonomy" id="3153579"/>
    <lineage>
        <taxon>Bacteria</taxon>
        <taxon>Pseudomonadati</taxon>
        <taxon>Pseudomonadota</taxon>
        <taxon>Alphaproteobacteria</taxon>
        <taxon>Hyphomicrobiales</taxon>
        <taxon>Phyllobacteriaceae</taxon>
        <taxon>Aquibium</taxon>
    </lineage>
</organism>
<reference evidence="5 6" key="1">
    <citation type="submission" date="2024-05" db="EMBL/GenBank/DDBJ databases">
        <authorList>
            <person name="Jiang F."/>
        </authorList>
    </citation>
    <scope>NUCLEOTIDE SEQUENCE [LARGE SCALE GENOMIC DNA]</scope>
    <source>
        <strain evidence="5 6">LZ166</strain>
    </source>
</reference>
<dbReference type="CDD" id="cd04859">
    <property type="entry name" value="Prim_Pol"/>
    <property type="match status" value="1"/>
</dbReference>